<gene>
    <name evidence="2" type="ORF">ACFSBI_12705</name>
</gene>
<dbReference type="InterPro" id="IPR027417">
    <property type="entry name" value="P-loop_NTPase"/>
</dbReference>
<sequence length="220" mass="24057">MPRLIPVAGQKGGVGKTTTAMSLAAVTARSSRVLLVDVDPQQSATWWAERADEDLPFDFTNETDPGNLTRLRELPYDVIFIDTPGSLEGRDVLAAVLDAADFAILPTEPSPLSIAPLMRTISDVVRPRGVEYRVLLNKVDPRVPQDATDAEALLDGSGVDRFQTVVRNYKIHAMSPLEGKVVTQYSDSRIAAKAVDDYQRVALEMFAIWAHRSPVTVGAR</sequence>
<dbReference type="PANTHER" id="PTHR13696">
    <property type="entry name" value="P-LOOP CONTAINING NUCLEOSIDE TRIPHOSPHATE HYDROLASE"/>
    <property type="match status" value="1"/>
</dbReference>
<evidence type="ECO:0000313" key="2">
    <source>
        <dbReference type="EMBL" id="MFD1722410.1"/>
    </source>
</evidence>
<dbReference type="SUPFAM" id="SSF52540">
    <property type="entry name" value="P-loop containing nucleoside triphosphate hydrolases"/>
    <property type="match status" value="1"/>
</dbReference>
<dbReference type="CDD" id="cd02042">
    <property type="entry name" value="ParAB_family"/>
    <property type="match status" value="1"/>
</dbReference>
<dbReference type="PANTHER" id="PTHR13696:SF99">
    <property type="entry name" value="COBYRINIC ACID AC-DIAMIDE SYNTHASE"/>
    <property type="match status" value="1"/>
</dbReference>
<evidence type="ECO:0000313" key="3">
    <source>
        <dbReference type="Proteomes" id="UP001597347"/>
    </source>
</evidence>
<reference evidence="3" key="1">
    <citation type="journal article" date="2019" name="Int. J. Syst. Evol. Microbiol.">
        <title>The Global Catalogue of Microorganisms (GCM) 10K type strain sequencing project: providing services to taxonomists for standard genome sequencing and annotation.</title>
        <authorList>
            <consortium name="The Broad Institute Genomics Platform"/>
            <consortium name="The Broad Institute Genome Sequencing Center for Infectious Disease"/>
            <person name="Wu L."/>
            <person name="Ma J."/>
        </authorList>
    </citation>
    <scope>NUCLEOTIDE SEQUENCE [LARGE SCALE GENOMIC DNA]</scope>
    <source>
        <strain evidence="3">CGMCC 1.12471</strain>
    </source>
</reference>
<comment type="caution">
    <text evidence="2">The sequence shown here is derived from an EMBL/GenBank/DDBJ whole genome shotgun (WGS) entry which is preliminary data.</text>
</comment>
<evidence type="ECO:0000259" key="1">
    <source>
        <dbReference type="Pfam" id="PF01656"/>
    </source>
</evidence>
<dbReference type="Proteomes" id="UP001597347">
    <property type="component" value="Unassembled WGS sequence"/>
</dbReference>
<dbReference type="EMBL" id="JBHUEA010000020">
    <property type="protein sequence ID" value="MFD1722410.1"/>
    <property type="molecule type" value="Genomic_DNA"/>
</dbReference>
<protein>
    <submittedName>
        <fullName evidence="2">AAA family ATPase</fullName>
    </submittedName>
</protein>
<proteinExistence type="predicted"/>
<dbReference type="PIRSF" id="PIRSF009320">
    <property type="entry name" value="Nuc_binding_HP_1000"/>
    <property type="match status" value="1"/>
</dbReference>
<name>A0ABW4LHZ1_9MICO</name>
<feature type="domain" description="CobQ/CobB/MinD/ParA nucleotide binding" evidence="1">
    <location>
        <begin position="7"/>
        <end position="163"/>
    </location>
</feature>
<dbReference type="Gene3D" id="3.40.50.300">
    <property type="entry name" value="P-loop containing nucleotide triphosphate hydrolases"/>
    <property type="match status" value="1"/>
</dbReference>
<keyword evidence="3" id="KW-1185">Reference proteome</keyword>
<dbReference type="RefSeq" id="WP_377935483.1">
    <property type="nucleotide sequence ID" value="NZ_JBHUEA010000020.1"/>
</dbReference>
<organism evidence="2 3">
    <name type="scientific">Amnibacterium endophyticum</name>
    <dbReference type="NCBI Taxonomy" id="2109337"/>
    <lineage>
        <taxon>Bacteria</taxon>
        <taxon>Bacillati</taxon>
        <taxon>Actinomycetota</taxon>
        <taxon>Actinomycetes</taxon>
        <taxon>Micrococcales</taxon>
        <taxon>Microbacteriaceae</taxon>
        <taxon>Amnibacterium</taxon>
    </lineage>
</organism>
<accession>A0ABW4LHZ1</accession>
<dbReference type="InterPro" id="IPR050678">
    <property type="entry name" value="DNA_Partitioning_ATPase"/>
</dbReference>
<dbReference type="InterPro" id="IPR002586">
    <property type="entry name" value="CobQ/CobB/MinD/ParA_Nub-bd_dom"/>
</dbReference>
<dbReference type="Pfam" id="PF01656">
    <property type="entry name" value="CbiA"/>
    <property type="match status" value="1"/>
</dbReference>